<dbReference type="PANTHER" id="PTHR33406:SF13">
    <property type="entry name" value="MEMBRANE PROTEIN YDFJ"/>
    <property type="match status" value="1"/>
</dbReference>
<dbReference type="EMBL" id="JBCGCU010000011">
    <property type="protein sequence ID" value="MEM0515867.1"/>
    <property type="molecule type" value="Genomic_DNA"/>
</dbReference>
<dbReference type="Gene3D" id="1.20.1640.10">
    <property type="entry name" value="Multidrug efflux transporter AcrB transmembrane domain"/>
    <property type="match status" value="1"/>
</dbReference>
<dbReference type="SUPFAM" id="SSF82866">
    <property type="entry name" value="Multidrug efflux transporter AcrB transmembrane domain"/>
    <property type="match status" value="2"/>
</dbReference>
<dbReference type="RefSeq" id="WP_342678890.1">
    <property type="nucleotide sequence ID" value="NZ_JBCGCU010000011.1"/>
</dbReference>
<feature type="transmembrane region" description="Helical" evidence="1">
    <location>
        <begin position="623"/>
        <end position="644"/>
    </location>
</feature>
<feature type="transmembrane region" description="Helical" evidence="1">
    <location>
        <begin position="728"/>
        <end position="746"/>
    </location>
</feature>
<organism evidence="2 3">
    <name type="scientific">Pseudoalteromonas qingdaonensis</name>
    <dbReference type="NCBI Taxonomy" id="3131913"/>
    <lineage>
        <taxon>Bacteria</taxon>
        <taxon>Pseudomonadati</taxon>
        <taxon>Pseudomonadota</taxon>
        <taxon>Gammaproteobacteria</taxon>
        <taxon>Alteromonadales</taxon>
        <taxon>Pseudoalteromonadaceae</taxon>
        <taxon>Pseudoalteromonas</taxon>
    </lineage>
</organism>
<comment type="caution">
    <text evidence="2">The sequence shown here is derived from an EMBL/GenBank/DDBJ whole genome shotgun (WGS) entry which is preliminary data.</text>
</comment>
<keyword evidence="1" id="KW-1133">Transmembrane helix</keyword>
<keyword evidence="3" id="KW-1185">Reference proteome</keyword>
<evidence type="ECO:0000256" key="1">
    <source>
        <dbReference type="SAM" id="Phobius"/>
    </source>
</evidence>
<proteinExistence type="predicted"/>
<feature type="transmembrane region" description="Helical" evidence="1">
    <location>
        <begin position="703"/>
        <end position="722"/>
    </location>
</feature>
<dbReference type="PANTHER" id="PTHR33406">
    <property type="entry name" value="MEMBRANE PROTEIN MJ1562-RELATED"/>
    <property type="match status" value="1"/>
</dbReference>
<feature type="transmembrane region" description="Helical" evidence="1">
    <location>
        <begin position="257"/>
        <end position="276"/>
    </location>
</feature>
<feature type="transmembrane region" description="Helical" evidence="1">
    <location>
        <begin position="651"/>
        <end position="668"/>
    </location>
</feature>
<dbReference type="Proteomes" id="UP001447008">
    <property type="component" value="Unassembled WGS sequence"/>
</dbReference>
<gene>
    <name evidence="2" type="ORF">WCN91_10665</name>
</gene>
<reference evidence="2 3" key="1">
    <citation type="submission" date="2024-03" db="EMBL/GenBank/DDBJ databases">
        <title>Pseudoalteromonas qingdaonensis sp. nov., isolated from the intestines of marine benthic organisms.</title>
        <authorList>
            <person name="Lin X."/>
            <person name="Fang S."/>
            <person name="Hu X."/>
        </authorList>
    </citation>
    <scope>NUCLEOTIDE SEQUENCE [LARGE SCALE GENOMIC DNA]</scope>
    <source>
        <strain evidence="2 3">YIC-827</strain>
    </source>
</reference>
<feature type="transmembrane region" description="Helical" evidence="1">
    <location>
        <begin position="309"/>
        <end position="327"/>
    </location>
</feature>
<protein>
    <recommendedName>
        <fullName evidence="4">Membrane transport protein MMPL domain-containing protein</fullName>
    </recommendedName>
</protein>
<accession>A0ABU9MX70</accession>
<dbReference type="InterPro" id="IPR050545">
    <property type="entry name" value="Mycobact_MmpL"/>
</dbReference>
<feature type="transmembrane region" description="Helical" evidence="1">
    <location>
        <begin position="283"/>
        <end position="303"/>
    </location>
</feature>
<name>A0ABU9MX70_9GAMM</name>
<feature type="transmembrane region" description="Helical" evidence="1">
    <location>
        <begin position="674"/>
        <end position="691"/>
    </location>
</feature>
<feature type="transmembrane region" description="Helical" evidence="1">
    <location>
        <begin position="348"/>
        <end position="367"/>
    </location>
</feature>
<feature type="transmembrane region" description="Helical" evidence="1">
    <location>
        <begin position="373"/>
        <end position="392"/>
    </location>
</feature>
<keyword evidence="1" id="KW-0812">Transmembrane</keyword>
<evidence type="ECO:0000313" key="3">
    <source>
        <dbReference type="Proteomes" id="UP001447008"/>
    </source>
</evidence>
<sequence>MKHWVSRALVLTLMPLLLVAGIALLWQLKPIAIKSDMLALLTPVSDEQSGDKQAQDKAQGFYLAQQKLLGEQQQRLVFSLQGANSEQAYLELAQGLARAGLKVQEQQPQLTQIIDFYAPYRGALMSPEYAQAIADPAKFNHYFQRQLAQTASPWLSQSLSRDMSLATYSFVSTLSGEQAMTLVDGKLQGRDEQGEPVWILLAQTHESVSSISATERTAAAIDELLNQLQLSYPQVQVRHSGLLFHNAENASQAKWEMNRFGIASIVLLSLFVFLSLRGVWPLWVSMLTVSTAILSGLLALLLLRQEIHLLTLVFATTLIGVAIDYAFHALADKAAQQGRYSHALKRGLLLALCSTAIGYLCFLSAPLVLLQDVAIFVVAGLIGAWVFTRFCLAPVAMTLSLRASVVSSAELGLKWQSQARRHNGKVYLLLALLCVLLSWWRMPASNDSIASFNASSADLMDIQAKHQMYLQGSEPVQRLILKGEDVQQLLRREEQVSAWLQEQGGRVQGLSRALPSLARQQENVAAYNKAVASGVFTSLQAFSGQVTAPTSAVLLDYDAFISSPLSDAFSDVVQLDGAVYSLLNVSAVSAVQLQTLGAQDDYVAIVDVPGQLSAMLAHFHRGIHFALLLATVAIALIFVFSFGWRPGLKMAAWLGLAMALIVSIIAQFSTISVFHTLGLILVLALAVDYFIFYRQGGHSAHTLVAISLSALSSLAVFAMLIFSKTPAISQFGGAVLLGLLVVYFLAPLSIENNNDE</sequence>
<evidence type="ECO:0008006" key="4">
    <source>
        <dbReference type="Google" id="ProtNLM"/>
    </source>
</evidence>
<keyword evidence="1" id="KW-0472">Membrane</keyword>
<evidence type="ECO:0000313" key="2">
    <source>
        <dbReference type="EMBL" id="MEM0515867.1"/>
    </source>
</evidence>